<evidence type="ECO:0000259" key="6">
    <source>
        <dbReference type="PROSITE" id="PS00799"/>
    </source>
</evidence>
<evidence type="ECO:0000256" key="5">
    <source>
        <dbReference type="SAM" id="SignalP"/>
    </source>
</evidence>
<feature type="domain" description="Granulins" evidence="6">
    <location>
        <begin position="380"/>
        <end position="393"/>
    </location>
</feature>
<dbReference type="EMBL" id="JAICCE010000006">
    <property type="protein sequence ID" value="KAG9276111.1"/>
    <property type="molecule type" value="Genomic_DNA"/>
</dbReference>
<dbReference type="PROSITE" id="PS51257">
    <property type="entry name" value="PROKAR_LIPOPROTEIN"/>
    <property type="match status" value="1"/>
</dbReference>
<evidence type="ECO:0000256" key="4">
    <source>
        <dbReference type="ARBA" id="ARBA00023157"/>
    </source>
</evidence>
<dbReference type="Ensembl" id="ENSAMXT00005027152.1">
    <property type="protein sequence ID" value="ENSAMXP00005024610.1"/>
    <property type="gene ID" value="ENSAMXG00005012501.1"/>
</dbReference>
<dbReference type="Proteomes" id="UP000752171">
    <property type="component" value="Unassembled WGS sequence"/>
</dbReference>
<dbReference type="GO" id="GO:0005576">
    <property type="term" value="C:extracellular region"/>
    <property type="evidence" value="ECO:0007669"/>
    <property type="project" value="UniProtKB-SubCell"/>
</dbReference>
<dbReference type="Proteomes" id="UP000694621">
    <property type="component" value="Unplaced"/>
</dbReference>
<comment type="similarity">
    <text evidence="2">Belongs to the granulin family.</text>
</comment>
<reference evidence="8" key="2">
    <citation type="submission" date="2025-05" db="UniProtKB">
        <authorList>
            <consortium name="Ensembl"/>
        </authorList>
    </citation>
    <scope>IDENTIFICATION</scope>
</reference>
<reference evidence="7 10" key="1">
    <citation type="submission" date="2021-07" db="EMBL/GenBank/DDBJ databases">
        <authorList>
            <person name="Imarazene B."/>
            <person name="Zahm M."/>
            <person name="Klopp C."/>
            <person name="Cabau C."/>
            <person name="Beille S."/>
            <person name="Jouanno E."/>
            <person name="Castinel A."/>
            <person name="Lluch J."/>
            <person name="Gil L."/>
            <person name="Kuchtly C."/>
            <person name="Lopez Roques C."/>
            <person name="Donnadieu C."/>
            <person name="Parrinello H."/>
            <person name="Journot L."/>
            <person name="Du K."/>
            <person name="Schartl M."/>
            <person name="Retaux S."/>
            <person name="Guiguen Y."/>
        </authorList>
    </citation>
    <scope>NUCLEOTIDE SEQUENCE [LARGE SCALE GENOMIC DNA]</scope>
    <source>
        <strain evidence="7">Pach_M1</strain>
        <tissue evidence="7">Testis</tissue>
    </source>
</reference>
<evidence type="ECO:0000256" key="1">
    <source>
        <dbReference type="ARBA" id="ARBA00004613"/>
    </source>
</evidence>
<comment type="subcellular location">
    <subcellularLocation>
        <location evidence="1">Secreted</location>
    </subcellularLocation>
</comment>
<dbReference type="SUPFAM" id="SSF57277">
    <property type="entry name" value="Granulin repeat"/>
    <property type="match status" value="9"/>
</dbReference>
<feature type="chain" id="PRO_5044669206" evidence="5">
    <location>
        <begin position="18"/>
        <end position="750"/>
    </location>
</feature>
<evidence type="ECO:0000313" key="10">
    <source>
        <dbReference type="Proteomes" id="UP000752171"/>
    </source>
</evidence>
<dbReference type="Gene3D" id="2.10.25.160">
    <property type="entry name" value="Granulin"/>
    <property type="match status" value="9"/>
</dbReference>
<evidence type="ECO:0000256" key="3">
    <source>
        <dbReference type="ARBA" id="ARBA00022525"/>
    </source>
</evidence>
<sequence length="750" mass="80655">MRKSVWVLVCVLSGCSALICPDGGMCDDGNTCCQTPSGGYGCCPLPNAECCSDHLHCCHEGTLCDLEHSKCVNKTHTLDWVMRVPIKQPSLPQAVVCPDQESECPDDTTCCQLPDGSWGCCPMPNAVCCEDKMHCCPQGTTCDLPHSKCVSSMLGSVPLRRKFPAYKRAEWKARKDSNGLDLADSNDVDCPDKVSFCPDDTTCCPLGNGSYGCCPMPKAVCCSDHVHCCPQGTSCDLAHSKCVSSNVLEPVTTNLSPVVRVKVTVESVPCNDSVACESGSTCCKTKDGDWACCPLPEAVCCEDHIHCCPQGTVCARSTCVASADLLTLVRWVEKKPTINRVPQPANEKCDPTTTCPKGATCCKMESGTWGCCPLPQAVCCEDHLHCCPRNTVCNVAAGTCDSAFSGTAGQLSVPWVRKTPATSLPPANDQCDETSACPTGTTCCRQKSGAWACCPLPQAVCCDDHEHCCPQGYKCDIIHESCDHPFLPSMLWFKKQPALQSMTQQSNANAKAIAESAVADVESKHKCDAQTSCPRDNTCCYMKKFNKWGCCPLPEAVCCGDGDHCCPNSYTCDTTKNTCLKGHLEIPWFKKQEAKVTQGSEVAHGVADVQCDSTARCPTGSTCCRLTTGQWGCCPHVQAVCCDDHVHCCPAGYTCDLQAGTCLRTSTLHTVALTLVHTHTKEQVMCDATSHCTESQTCCKLSDTEWACCPFKQAVCCKDMKHCCPVGYVCDPKAKGCARATSLTWWDNSL</sequence>
<accession>A0A8B9JQA0</accession>
<dbReference type="KEGG" id="amex:103046308"/>
<feature type="domain" description="Granulins" evidence="6">
    <location>
        <begin position="129"/>
        <end position="142"/>
    </location>
</feature>
<keyword evidence="3" id="KW-0964">Secreted</keyword>
<evidence type="ECO:0000313" key="9">
    <source>
        <dbReference type="Proteomes" id="UP000694621"/>
    </source>
</evidence>
<keyword evidence="4" id="KW-1015">Disulfide bond</keyword>
<dbReference type="InterPro" id="IPR039036">
    <property type="entry name" value="Granulin_fam"/>
</dbReference>
<proteinExistence type="inferred from homology"/>
<feature type="domain" description="Granulins" evidence="6">
    <location>
        <begin position="717"/>
        <end position="730"/>
    </location>
</feature>
<dbReference type="OrthoDB" id="5854875at2759"/>
<dbReference type="InterPro" id="IPR000118">
    <property type="entry name" value="Granulin"/>
</dbReference>
<feature type="domain" description="Granulins" evidence="6">
    <location>
        <begin position="301"/>
        <end position="314"/>
    </location>
</feature>
<dbReference type="SMART" id="SM00277">
    <property type="entry name" value="GRAN"/>
    <property type="match status" value="9"/>
</dbReference>
<gene>
    <name evidence="7" type="primary">GRN</name>
    <name evidence="7" type="ORF">AMEX_G8381</name>
</gene>
<dbReference type="FunFam" id="2.10.25.160:FF:000001">
    <property type="entry name" value="Granulin precursor"/>
    <property type="match status" value="5"/>
</dbReference>
<dbReference type="PANTHER" id="PTHR12274">
    <property type="entry name" value="GRANULIN"/>
    <property type="match status" value="1"/>
</dbReference>
<evidence type="ECO:0000313" key="8">
    <source>
        <dbReference type="Ensembl" id="ENSAMXP00005024610.1"/>
    </source>
</evidence>
<dbReference type="PANTHER" id="PTHR12274:SF3">
    <property type="entry name" value="PROGRANULIN"/>
    <property type="match status" value="1"/>
</dbReference>
<feature type="domain" description="Granulins" evidence="6">
    <location>
        <begin position="462"/>
        <end position="475"/>
    </location>
</feature>
<keyword evidence="5" id="KW-0732">Signal</keyword>
<evidence type="ECO:0000256" key="2">
    <source>
        <dbReference type="ARBA" id="ARBA00010093"/>
    </source>
</evidence>
<feature type="signal peptide" evidence="5">
    <location>
        <begin position="1"/>
        <end position="17"/>
    </location>
</feature>
<evidence type="ECO:0000313" key="7">
    <source>
        <dbReference type="EMBL" id="KAG9276111.1"/>
    </source>
</evidence>
<feature type="domain" description="Granulins" evidence="6">
    <location>
        <begin position="642"/>
        <end position="655"/>
    </location>
</feature>
<dbReference type="PROSITE" id="PS00799">
    <property type="entry name" value="GRANULINS"/>
    <property type="match status" value="8"/>
</dbReference>
<protein>
    <submittedName>
        <fullName evidence="7 8">Granulin</fullName>
    </submittedName>
</protein>
<dbReference type="AlphaFoldDB" id="A0A8B9JQA0"/>
<dbReference type="InterPro" id="IPR037277">
    <property type="entry name" value="Granulin_sf"/>
</dbReference>
<dbReference type="Pfam" id="PF00396">
    <property type="entry name" value="Granulin"/>
    <property type="match status" value="9"/>
</dbReference>
<feature type="domain" description="Granulins" evidence="6">
    <location>
        <begin position="559"/>
        <end position="572"/>
    </location>
</feature>
<name>A0A8B9JQA0_ASTMX</name>
<feature type="domain" description="Granulins" evidence="6">
    <location>
        <begin position="222"/>
        <end position="235"/>
    </location>
</feature>
<organism evidence="8 9">
    <name type="scientific">Astyanax mexicanus</name>
    <name type="common">Blind cave fish</name>
    <name type="synonym">Astyanax fasciatus mexicanus</name>
    <dbReference type="NCBI Taxonomy" id="7994"/>
    <lineage>
        <taxon>Eukaryota</taxon>
        <taxon>Metazoa</taxon>
        <taxon>Chordata</taxon>
        <taxon>Craniata</taxon>
        <taxon>Vertebrata</taxon>
        <taxon>Euteleostomi</taxon>
        <taxon>Actinopterygii</taxon>
        <taxon>Neopterygii</taxon>
        <taxon>Teleostei</taxon>
        <taxon>Ostariophysi</taxon>
        <taxon>Characiformes</taxon>
        <taxon>Characoidei</taxon>
        <taxon>Acestrorhamphidae</taxon>
        <taxon>Acestrorhamphinae</taxon>
        <taxon>Astyanax</taxon>
    </lineage>
</organism>